<keyword evidence="1" id="KW-0472">Membrane</keyword>
<accession>A0AAV4SFG1</accession>
<keyword evidence="3" id="KW-1185">Reference proteome</keyword>
<dbReference type="EMBL" id="BPLQ01007619">
    <property type="protein sequence ID" value="GIY31220.1"/>
    <property type="molecule type" value="Genomic_DNA"/>
</dbReference>
<name>A0AAV4SFG1_9ARAC</name>
<proteinExistence type="predicted"/>
<evidence type="ECO:0000313" key="2">
    <source>
        <dbReference type="EMBL" id="GIY31220.1"/>
    </source>
</evidence>
<evidence type="ECO:0000256" key="1">
    <source>
        <dbReference type="SAM" id="Phobius"/>
    </source>
</evidence>
<comment type="caution">
    <text evidence="2">The sequence shown here is derived from an EMBL/GenBank/DDBJ whole genome shotgun (WGS) entry which is preliminary data.</text>
</comment>
<feature type="transmembrane region" description="Helical" evidence="1">
    <location>
        <begin position="39"/>
        <end position="61"/>
    </location>
</feature>
<keyword evidence="1" id="KW-1133">Transmembrane helix</keyword>
<dbReference type="Proteomes" id="UP001054837">
    <property type="component" value="Unassembled WGS sequence"/>
</dbReference>
<dbReference type="AlphaFoldDB" id="A0AAV4SFG1"/>
<protein>
    <submittedName>
        <fullName evidence="2">Uncharacterized protein</fullName>
    </submittedName>
</protein>
<evidence type="ECO:0000313" key="3">
    <source>
        <dbReference type="Proteomes" id="UP001054837"/>
    </source>
</evidence>
<organism evidence="2 3">
    <name type="scientific">Caerostris darwini</name>
    <dbReference type="NCBI Taxonomy" id="1538125"/>
    <lineage>
        <taxon>Eukaryota</taxon>
        <taxon>Metazoa</taxon>
        <taxon>Ecdysozoa</taxon>
        <taxon>Arthropoda</taxon>
        <taxon>Chelicerata</taxon>
        <taxon>Arachnida</taxon>
        <taxon>Araneae</taxon>
        <taxon>Araneomorphae</taxon>
        <taxon>Entelegynae</taxon>
        <taxon>Araneoidea</taxon>
        <taxon>Araneidae</taxon>
        <taxon>Caerostris</taxon>
    </lineage>
</organism>
<reference evidence="2 3" key="1">
    <citation type="submission" date="2021-06" db="EMBL/GenBank/DDBJ databases">
        <title>Caerostris darwini draft genome.</title>
        <authorList>
            <person name="Kono N."/>
            <person name="Arakawa K."/>
        </authorList>
    </citation>
    <scope>NUCLEOTIDE SEQUENCE [LARGE SCALE GENOMIC DNA]</scope>
</reference>
<keyword evidence="1" id="KW-0812">Transmembrane</keyword>
<sequence>MVFCTYQKGKIMDLIEKLESLQDELDYDSYQKALKISKIATISAFLVICLQPLILALRYFLNQGGGLTCVLLQMSSEAKFKSVVTILLHEFASIYVNTSIT</sequence>
<gene>
    <name evidence="2" type="primary">AVEN_73794_1</name>
    <name evidence="2" type="ORF">CDAR_80941</name>
</gene>